<gene>
    <name evidence="2" type="ORF">BU16DRAFT_462177</name>
</gene>
<evidence type="ECO:0000313" key="3">
    <source>
        <dbReference type="Proteomes" id="UP000799750"/>
    </source>
</evidence>
<dbReference type="AlphaFoldDB" id="A0A6A6QSE9"/>
<dbReference type="InterPro" id="IPR052895">
    <property type="entry name" value="HetReg/Transcr_Mod"/>
</dbReference>
<dbReference type="OrthoDB" id="2157530at2759"/>
<proteinExistence type="predicted"/>
<dbReference type="PANTHER" id="PTHR24148:SF64">
    <property type="entry name" value="HETEROKARYON INCOMPATIBILITY DOMAIN-CONTAINING PROTEIN"/>
    <property type="match status" value="1"/>
</dbReference>
<protein>
    <recommendedName>
        <fullName evidence="1">Heterokaryon incompatibility domain-containing protein</fullName>
    </recommendedName>
</protein>
<evidence type="ECO:0000313" key="2">
    <source>
        <dbReference type="EMBL" id="KAF2495315.1"/>
    </source>
</evidence>
<dbReference type="Proteomes" id="UP000799750">
    <property type="component" value="Unassembled WGS sequence"/>
</dbReference>
<name>A0A6A6QSE9_9PEZI</name>
<dbReference type="Pfam" id="PF06985">
    <property type="entry name" value="HET"/>
    <property type="match status" value="1"/>
</dbReference>
<dbReference type="InterPro" id="IPR010730">
    <property type="entry name" value="HET"/>
</dbReference>
<feature type="domain" description="Heterokaryon incompatibility" evidence="1">
    <location>
        <begin position="81"/>
        <end position="169"/>
    </location>
</feature>
<accession>A0A6A6QSE9</accession>
<organism evidence="2 3">
    <name type="scientific">Lophium mytilinum</name>
    <dbReference type="NCBI Taxonomy" id="390894"/>
    <lineage>
        <taxon>Eukaryota</taxon>
        <taxon>Fungi</taxon>
        <taxon>Dikarya</taxon>
        <taxon>Ascomycota</taxon>
        <taxon>Pezizomycotina</taxon>
        <taxon>Dothideomycetes</taxon>
        <taxon>Pleosporomycetidae</taxon>
        <taxon>Mytilinidiales</taxon>
        <taxon>Mytilinidiaceae</taxon>
        <taxon>Lophium</taxon>
    </lineage>
</organism>
<reference evidence="2" key="1">
    <citation type="journal article" date="2020" name="Stud. Mycol.">
        <title>101 Dothideomycetes genomes: a test case for predicting lifestyles and emergence of pathogens.</title>
        <authorList>
            <person name="Haridas S."/>
            <person name="Albert R."/>
            <person name="Binder M."/>
            <person name="Bloem J."/>
            <person name="Labutti K."/>
            <person name="Salamov A."/>
            <person name="Andreopoulos B."/>
            <person name="Baker S."/>
            <person name="Barry K."/>
            <person name="Bills G."/>
            <person name="Bluhm B."/>
            <person name="Cannon C."/>
            <person name="Castanera R."/>
            <person name="Culley D."/>
            <person name="Daum C."/>
            <person name="Ezra D."/>
            <person name="Gonzalez J."/>
            <person name="Henrissat B."/>
            <person name="Kuo A."/>
            <person name="Liang C."/>
            <person name="Lipzen A."/>
            <person name="Lutzoni F."/>
            <person name="Magnuson J."/>
            <person name="Mondo S."/>
            <person name="Nolan M."/>
            <person name="Ohm R."/>
            <person name="Pangilinan J."/>
            <person name="Park H.-J."/>
            <person name="Ramirez L."/>
            <person name="Alfaro M."/>
            <person name="Sun H."/>
            <person name="Tritt A."/>
            <person name="Yoshinaga Y."/>
            <person name="Zwiers L.-H."/>
            <person name="Turgeon B."/>
            <person name="Goodwin S."/>
            <person name="Spatafora J."/>
            <person name="Crous P."/>
            <person name="Grigoriev I."/>
        </authorList>
    </citation>
    <scope>NUCLEOTIDE SEQUENCE</scope>
    <source>
        <strain evidence="2">CBS 269.34</strain>
    </source>
</reference>
<feature type="non-terminal residue" evidence="2">
    <location>
        <position position="170"/>
    </location>
</feature>
<dbReference type="EMBL" id="MU004189">
    <property type="protein sequence ID" value="KAF2495315.1"/>
    <property type="molecule type" value="Genomic_DNA"/>
</dbReference>
<evidence type="ECO:0000259" key="1">
    <source>
        <dbReference type="Pfam" id="PF06985"/>
    </source>
</evidence>
<keyword evidence="3" id="KW-1185">Reference proteome</keyword>
<dbReference type="PANTHER" id="PTHR24148">
    <property type="entry name" value="ANKYRIN REPEAT DOMAIN-CONTAINING PROTEIN 39 HOMOLOG-RELATED"/>
    <property type="match status" value="1"/>
</dbReference>
<sequence>MLIRRYCILCTYASAATRRRWLPFIQSGGSLDRAPQYSAYTYESLPSPRSFRLLRVHTRRSRTLHCTLEMHDLDSPDTPVYDALSYCWGSEKPTRFLVLHVDKNRYCMKFPENAFKVLTDRASILEPRFVWLDYICIDQSPSSTEKGAQIPLMREIYSGARRTILWVGES</sequence>